<dbReference type="InterPro" id="IPR005754">
    <property type="entry name" value="Sortase"/>
</dbReference>
<dbReference type="GO" id="GO:0016787">
    <property type="term" value="F:hydrolase activity"/>
    <property type="evidence" value="ECO:0007669"/>
    <property type="project" value="UniProtKB-KW"/>
</dbReference>
<dbReference type="SUPFAM" id="SSF63817">
    <property type="entry name" value="Sortase"/>
    <property type="match status" value="1"/>
</dbReference>
<dbReference type="Proteomes" id="UP000006201">
    <property type="component" value="Unassembled WGS sequence"/>
</dbReference>
<dbReference type="EMBL" id="AAOH01000002">
    <property type="protein sequence ID" value="EAR29783.1"/>
    <property type="molecule type" value="Genomic_DNA"/>
</dbReference>
<dbReference type="InterPro" id="IPR022445">
    <property type="entry name" value="Sortase_proteobact_type"/>
</dbReference>
<keyword evidence="3" id="KW-1185">Reference proteome</keyword>
<protein>
    <submittedName>
        <fullName evidence="2">Putative transpeptidase family protein</fullName>
    </submittedName>
</protein>
<name>A4C729_9GAMM</name>
<dbReference type="InterPro" id="IPR023365">
    <property type="entry name" value="Sortase_dom-sf"/>
</dbReference>
<dbReference type="STRING" id="87626.PTD2_13224"/>
<evidence type="ECO:0000256" key="1">
    <source>
        <dbReference type="ARBA" id="ARBA00022801"/>
    </source>
</evidence>
<reference evidence="2 3" key="1">
    <citation type="submission" date="2006-02" db="EMBL/GenBank/DDBJ databases">
        <authorList>
            <person name="Moran M.A."/>
            <person name="Kjelleberg S."/>
            <person name="Egan S."/>
            <person name="Saunders N."/>
            <person name="Thomas T."/>
            <person name="Ferriera S."/>
            <person name="Johnson J."/>
            <person name="Kravitz S."/>
            <person name="Halpern A."/>
            <person name="Remington K."/>
            <person name="Beeson K."/>
            <person name="Tran B."/>
            <person name="Rogers Y.-H."/>
            <person name="Friedman R."/>
            <person name="Venter J.C."/>
        </authorList>
    </citation>
    <scope>NUCLEOTIDE SEQUENCE [LARGE SCALE GENOMIC DNA]</scope>
    <source>
        <strain evidence="2 3">D2</strain>
    </source>
</reference>
<dbReference type="CDD" id="cd05828">
    <property type="entry name" value="Sortase_D_1"/>
    <property type="match status" value="1"/>
</dbReference>
<dbReference type="HOGENOM" id="CLU_045680_6_0_6"/>
<comment type="caution">
    <text evidence="2">The sequence shown here is derived from an EMBL/GenBank/DDBJ whole genome shotgun (WGS) entry which is preliminary data.</text>
</comment>
<evidence type="ECO:0000313" key="3">
    <source>
        <dbReference type="Proteomes" id="UP000006201"/>
    </source>
</evidence>
<dbReference type="OrthoDB" id="9790661at2"/>
<proteinExistence type="predicted"/>
<accession>A4C729</accession>
<sequence length="193" mass="21390">MSKHIKRIVFAFGVLFGAALMMQGGYMQAKAWLAQYLISDAWQATLSGQHKVKPWFYADTYPVAKLRVPALDVERYVLAEANLRTLAFGPAFLAPDLQLSSLQSPLIAGHNDSHFAFLAAVQRGQILQVQQPSGQWWQYKVTDLSVILATDTAFLAQVQPSSTLYLATCYPFNSPVAGTTQRYLVTAQRMSDA</sequence>
<dbReference type="InterPro" id="IPR041999">
    <property type="entry name" value="Sortase_D_1"/>
</dbReference>
<dbReference type="Gene3D" id="2.40.260.10">
    <property type="entry name" value="Sortase"/>
    <property type="match status" value="1"/>
</dbReference>
<gene>
    <name evidence="2" type="ORF">PTD2_13224</name>
</gene>
<keyword evidence="1" id="KW-0378">Hydrolase</keyword>
<evidence type="ECO:0000313" key="2">
    <source>
        <dbReference type="EMBL" id="EAR29783.1"/>
    </source>
</evidence>
<organism evidence="2 3">
    <name type="scientific">Pseudoalteromonas tunicata D2</name>
    <dbReference type="NCBI Taxonomy" id="87626"/>
    <lineage>
        <taxon>Bacteria</taxon>
        <taxon>Pseudomonadati</taxon>
        <taxon>Pseudomonadota</taxon>
        <taxon>Gammaproteobacteria</taxon>
        <taxon>Alteromonadales</taxon>
        <taxon>Pseudoalteromonadaceae</taxon>
        <taxon>Pseudoalteromonas</taxon>
    </lineage>
</organism>
<dbReference type="Pfam" id="PF04203">
    <property type="entry name" value="Sortase"/>
    <property type="match status" value="1"/>
</dbReference>
<dbReference type="AlphaFoldDB" id="A4C729"/>
<dbReference type="NCBIfam" id="TIGR03784">
    <property type="entry name" value="marine_sortase"/>
    <property type="match status" value="1"/>
</dbReference>
<dbReference type="RefSeq" id="WP_009837657.1">
    <property type="nucleotide sequence ID" value="NZ_AAOH01000002.1"/>
</dbReference>
<dbReference type="eggNOG" id="COG3764">
    <property type="taxonomic scope" value="Bacteria"/>
</dbReference>